<sequence length="670" mass="76042">MSNGSKAEFRRLPSAVTPRHYVITIRPQLKSFTFAGSEEISVGVSEQTKQIVLNSLDIDITSATFTTSDAKTLTSVRIESSAETETTCIDFAETLPLGSGELKLEFTGFINDKLKGFYRSKYTAADGQQDRYAAVTQFAPTDARRAFPCWDEPALKATFDIRLVVPKHLKALSNMDSSAVIPLADSDLKEVQFPTTPLMSTYLIAYAVGEFDLVEGKTVNGHTVRVYTPVGKKDQGVFALDVAIKSLTYYEDYFDIPYPLFKLDISKYTAADGQQDRYSAVTHFEATEARRAFPCWDEPALKATFDIRLVVPPGVKALSNMDALRVKDFVDSDLIEIEFMTTPLMSTYLIAYAVGEFDFVEGKTVNGHTVRVYTPVGKKDQGVFALDVAIKSLTYYEDYFDIPYPLSKLDMLFACIHRWERKIRESSLWMWPSNPVSDFPIGAMENWGLITYRETCILVDPQNTSTFSKQRTAIIIAHEIAHQWFGNLVTMDWWTDLWLKEGFATFISYLCVNHLFSEYHIWTQFVSDEYLTALNLDALHNSHPIEVPVGHPSEIIEIFDRISYDKGSAVLRMLHRYIGDEYFRKGLHLYLDQHKYGNTVTDDLWTSLQKASDRPVREVMNTWTKQKGYPVITVKSRRDGNSLILSLSQEKFNADGKADSEVSPLWMIPI</sequence>
<evidence type="ECO:0000256" key="11">
    <source>
        <dbReference type="PIRSR" id="PIRSR634016-4"/>
    </source>
</evidence>
<feature type="domain" description="Peptidase M1 membrane alanine aminopeptidase" evidence="12">
    <location>
        <begin position="436"/>
        <end position="623"/>
    </location>
</feature>
<comment type="cofactor">
    <cofactor evidence="10">
        <name>Zn(2+)</name>
        <dbReference type="ChEBI" id="CHEBI:29105"/>
    </cofactor>
    <text evidence="10">Binds 1 zinc ion per subunit.</text>
</comment>
<feature type="binding site" evidence="10">
    <location>
        <position position="482"/>
    </location>
    <ligand>
        <name>Zn(2+)</name>
        <dbReference type="ChEBI" id="CHEBI:29105"/>
        <note>catalytic</note>
    </ligand>
</feature>
<keyword evidence="7 10" id="KW-0862">Zinc</keyword>
<dbReference type="SUPFAM" id="SSF55486">
    <property type="entry name" value="Metalloproteases ('zincins'), catalytic domain"/>
    <property type="match status" value="2"/>
</dbReference>
<dbReference type="Gene3D" id="1.10.390.10">
    <property type="entry name" value="Neutral Protease Domain 2"/>
    <property type="match status" value="1"/>
</dbReference>
<dbReference type="Pfam" id="PF17900">
    <property type="entry name" value="Peptidase_M1_N"/>
    <property type="match status" value="2"/>
</dbReference>
<evidence type="ECO:0000256" key="2">
    <source>
        <dbReference type="ARBA" id="ARBA00010136"/>
    </source>
</evidence>
<dbReference type="GO" id="GO:0005737">
    <property type="term" value="C:cytoplasm"/>
    <property type="evidence" value="ECO:0007669"/>
    <property type="project" value="TreeGrafter"/>
</dbReference>
<dbReference type="PANTHER" id="PTHR11533">
    <property type="entry name" value="PROTEASE M1 ZINC METALLOPROTEASE"/>
    <property type="match status" value="1"/>
</dbReference>
<evidence type="ECO:0000256" key="7">
    <source>
        <dbReference type="ARBA" id="ARBA00022833"/>
    </source>
</evidence>
<protein>
    <recommendedName>
        <fullName evidence="16">Aminopeptidase</fullName>
    </recommendedName>
</protein>
<gene>
    <name evidence="14" type="ORF">OSB1V03_LOCUS16395</name>
</gene>
<dbReference type="InterPro" id="IPR050344">
    <property type="entry name" value="Peptidase_M1_aminopeptidases"/>
</dbReference>
<dbReference type="GO" id="GO:0043171">
    <property type="term" value="P:peptide catabolic process"/>
    <property type="evidence" value="ECO:0007669"/>
    <property type="project" value="TreeGrafter"/>
</dbReference>
<keyword evidence="6" id="KW-0378">Hydrolase</keyword>
<dbReference type="InterPro" id="IPR014782">
    <property type="entry name" value="Peptidase_M1_dom"/>
</dbReference>
<dbReference type="Gene3D" id="3.30.2010.30">
    <property type="match status" value="1"/>
</dbReference>
<dbReference type="FunFam" id="2.60.40.1730:FF:000002">
    <property type="entry name" value="Aminopeptidase"/>
    <property type="match status" value="1"/>
</dbReference>
<feature type="binding site" evidence="10">
    <location>
        <position position="478"/>
    </location>
    <ligand>
        <name>Zn(2+)</name>
        <dbReference type="ChEBI" id="CHEBI:29105"/>
        <note>catalytic</note>
    </ligand>
</feature>
<feature type="active site" description="Proton acceptor" evidence="9">
    <location>
        <position position="479"/>
    </location>
</feature>
<evidence type="ECO:0000256" key="4">
    <source>
        <dbReference type="ARBA" id="ARBA00022670"/>
    </source>
</evidence>
<dbReference type="GO" id="GO:0005615">
    <property type="term" value="C:extracellular space"/>
    <property type="evidence" value="ECO:0007669"/>
    <property type="project" value="TreeGrafter"/>
</dbReference>
<dbReference type="EMBL" id="CAJPIZ010018191">
    <property type="protein sequence ID" value="CAG2116436.1"/>
    <property type="molecule type" value="Genomic_DNA"/>
</dbReference>
<comment type="similarity">
    <text evidence="2">Belongs to the peptidase M1 family.</text>
</comment>
<comment type="subcellular location">
    <subcellularLocation>
        <location evidence="1">Cell membrane</location>
        <topology evidence="1">Lipid-anchor</topology>
        <topology evidence="1">GPI-anchor</topology>
    </subcellularLocation>
</comment>
<evidence type="ECO:0008006" key="16">
    <source>
        <dbReference type="Google" id="ProtNLM"/>
    </source>
</evidence>
<dbReference type="GO" id="GO:0005886">
    <property type="term" value="C:plasma membrane"/>
    <property type="evidence" value="ECO:0007669"/>
    <property type="project" value="UniProtKB-SubCell"/>
</dbReference>
<feature type="domain" description="Aminopeptidase N-like N-terminal" evidence="13">
    <location>
        <begin position="266"/>
        <end position="349"/>
    </location>
</feature>
<proteinExistence type="inferred from homology"/>
<dbReference type="GO" id="GO:0008270">
    <property type="term" value="F:zinc ion binding"/>
    <property type="evidence" value="ECO:0007669"/>
    <property type="project" value="InterPro"/>
</dbReference>
<evidence type="ECO:0000256" key="8">
    <source>
        <dbReference type="ARBA" id="ARBA00023049"/>
    </source>
</evidence>
<feature type="non-terminal residue" evidence="14">
    <location>
        <position position="1"/>
    </location>
</feature>
<evidence type="ECO:0000313" key="14">
    <source>
        <dbReference type="EMBL" id="CAD7636006.1"/>
    </source>
</evidence>
<keyword evidence="5 10" id="KW-0479">Metal-binding</keyword>
<dbReference type="Pfam" id="PF01433">
    <property type="entry name" value="Peptidase_M1"/>
    <property type="match status" value="1"/>
</dbReference>
<reference evidence="14" key="1">
    <citation type="submission" date="2020-11" db="EMBL/GenBank/DDBJ databases">
        <authorList>
            <person name="Tran Van P."/>
        </authorList>
    </citation>
    <scope>NUCLEOTIDE SEQUENCE</scope>
</reference>
<evidence type="ECO:0000256" key="10">
    <source>
        <dbReference type="PIRSR" id="PIRSR634016-3"/>
    </source>
</evidence>
<feature type="domain" description="Aminopeptidase N-like N-terminal" evidence="13">
    <location>
        <begin position="18"/>
        <end position="203"/>
    </location>
</feature>
<dbReference type="PANTHER" id="PTHR11533:SF174">
    <property type="entry name" value="PUROMYCIN-SENSITIVE AMINOPEPTIDASE-RELATED"/>
    <property type="match status" value="1"/>
</dbReference>
<dbReference type="InterPro" id="IPR034016">
    <property type="entry name" value="M1_APN-typ"/>
</dbReference>
<dbReference type="EMBL" id="OC872766">
    <property type="protein sequence ID" value="CAD7636006.1"/>
    <property type="molecule type" value="Genomic_DNA"/>
</dbReference>
<feature type="binding site" evidence="10">
    <location>
        <position position="501"/>
    </location>
    <ligand>
        <name>Zn(2+)</name>
        <dbReference type="ChEBI" id="CHEBI:29105"/>
        <note>catalytic</note>
    </ligand>
</feature>
<feature type="site" description="Transition state stabilizer" evidence="11">
    <location>
        <position position="564"/>
    </location>
</feature>
<dbReference type="CDD" id="cd09601">
    <property type="entry name" value="M1_APN-Q_like"/>
    <property type="match status" value="1"/>
</dbReference>
<evidence type="ECO:0000256" key="6">
    <source>
        <dbReference type="ARBA" id="ARBA00022801"/>
    </source>
</evidence>
<evidence type="ECO:0000256" key="5">
    <source>
        <dbReference type="ARBA" id="ARBA00022723"/>
    </source>
</evidence>
<dbReference type="Proteomes" id="UP000759131">
    <property type="component" value="Unassembled WGS sequence"/>
</dbReference>
<organism evidence="14">
    <name type="scientific">Medioppia subpectinata</name>
    <dbReference type="NCBI Taxonomy" id="1979941"/>
    <lineage>
        <taxon>Eukaryota</taxon>
        <taxon>Metazoa</taxon>
        <taxon>Ecdysozoa</taxon>
        <taxon>Arthropoda</taxon>
        <taxon>Chelicerata</taxon>
        <taxon>Arachnida</taxon>
        <taxon>Acari</taxon>
        <taxon>Acariformes</taxon>
        <taxon>Sarcoptiformes</taxon>
        <taxon>Oribatida</taxon>
        <taxon>Brachypylina</taxon>
        <taxon>Oppioidea</taxon>
        <taxon>Oppiidae</taxon>
        <taxon>Medioppia</taxon>
    </lineage>
</organism>
<dbReference type="InterPro" id="IPR001930">
    <property type="entry name" value="Peptidase_M1"/>
</dbReference>
<evidence type="ECO:0000259" key="12">
    <source>
        <dbReference type="Pfam" id="PF01433"/>
    </source>
</evidence>
<dbReference type="InterPro" id="IPR027268">
    <property type="entry name" value="Peptidase_M4/M1_CTD_sf"/>
</dbReference>
<dbReference type="OrthoDB" id="275509at2759"/>
<dbReference type="InterPro" id="IPR042097">
    <property type="entry name" value="Aminopeptidase_N-like_N_sf"/>
</dbReference>
<dbReference type="InterPro" id="IPR045357">
    <property type="entry name" value="Aminopeptidase_N-like_N"/>
</dbReference>
<keyword evidence="8" id="KW-0482">Metalloprotease</keyword>
<dbReference type="GO" id="GO:0006508">
    <property type="term" value="P:proteolysis"/>
    <property type="evidence" value="ECO:0007669"/>
    <property type="project" value="UniProtKB-KW"/>
</dbReference>
<evidence type="ECO:0000256" key="9">
    <source>
        <dbReference type="PIRSR" id="PIRSR634016-1"/>
    </source>
</evidence>
<name>A0A7R9Q823_9ACAR</name>
<dbReference type="GO" id="GO:0070006">
    <property type="term" value="F:metalloaminopeptidase activity"/>
    <property type="evidence" value="ECO:0007669"/>
    <property type="project" value="TreeGrafter"/>
</dbReference>
<dbReference type="GO" id="GO:0042277">
    <property type="term" value="F:peptide binding"/>
    <property type="evidence" value="ECO:0007669"/>
    <property type="project" value="TreeGrafter"/>
</dbReference>
<keyword evidence="3" id="KW-0031">Aminopeptidase</keyword>
<accession>A0A7R9Q823</accession>
<keyword evidence="15" id="KW-1185">Reference proteome</keyword>
<evidence type="ECO:0000313" key="15">
    <source>
        <dbReference type="Proteomes" id="UP000759131"/>
    </source>
</evidence>
<evidence type="ECO:0000259" key="13">
    <source>
        <dbReference type="Pfam" id="PF17900"/>
    </source>
</evidence>
<dbReference type="FunFam" id="1.10.390.10:FF:000001">
    <property type="entry name" value="Aminopeptidase"/>
    <property type="match status" value="1"/>
</dbReference>
<dbReference type="AlphaFoldDB" id="A0A7R9Q823"/>
<keyword evidence="4" id="KW-0645">Protease</keyword>
<evidence type="ECO:0000256" key="3">
    <source>
        <dbReference type="ARBA" id="ARBA00022438"/>
    </source>
</evidence>
<dbReference type="SUPFAM" id="SSF63737">
    <property type="entry name" value="Leukotriene A4 hydrolase N-terminal domain"/>
    <property type="match status" value="2"/>
</dbReference>
<dbReference type="PRINTS" id="PR00756">
    <property type="entry name" value="ALADIPTASE"/>
</dbReference>
<evidence type="ECO:0000256" key="1">
    <source>
        <dbReference type="ARBA" id="ARBA00004609"/>
    </source>
</evidence>
<dbReference type="Gene3D" id="2.60.40.1730">
    <property type="entry name" value="tricorn interacting facor f3 domain"/>
    <property type="match status" value="2"/>
</dbReference>